<reference evidence="2" key="1">
    <citation type="submission" date="2016-10" db="EMBL/GenBank/DDBJ databases">
        <authorList>
            <person name="Varghese N."/>
            <person name="Submissions S."/>
        </authorList>
    </citation>
    <scope>NUCLEOTIDE SEQUENCE [LARGE SCALE GENOMIC DNA]</scope>
    <source>
        <strain evidence="2">IBRC-M 10043</strain>
    </source>
</reference>
<keyword evidence="2" id="KW-1185">Reference proteome</keyword>
<evidence type="ECO:0000313" key="2">
    <source>
        <dbReference type="Proteomes" id="UP000198775"/>
    </source>
</evidence>
<sequence>MKHQEFIHLHGLLFKVGEHLTRDESIPDGVFVHYKTQPTRPKDIHRSKDAHATAVKLLSSRCCQVIDKHHQQTHSSTTELSPPF</sequence>
<gene>
    <name evidence="1" type="ORF">SAMN05216388_101844</name>
</gene>
<dbReference type="Proteomes" id="UP000198775">
    <property type="component" value="Unassembled WGS sequence"/>
</dbReference>
<dbReference type="AlphaFoldDB" id="A0A1H8S8K3"/>
<name>A0A1H8S8K3_9EURY</name>
<evidence type="ECO:0000313" key="1">
    <source>
        <dbReference type="EMBL" id="SEO75379.1"/>
    </source>
</evidence>
<dbReference type="EMBL" id="FOCX01000018">
    <property type="protein sequence ID" value="SEO75379.1"/>
    <property type="molecule type" value="Genomic_DNA"/>
</dbReference>
<proteinExistence type="predicted"/>
<dbReference type="Gene3D" id="1.20.1270.110">
    <property type="entry name" value="Uncharacterised protein family UPF0058"/>
    <property type="match status" value="1"/>
</dbReference>
<dbReference type="OrthoDB" id="177623at2157"/>
<dbReference type="InterPro" id="IPR036519">
    <property type="entry name" value="UPF0058_sf"/>
</dbReference>
<dbReference type="InterPro" id="IPR002753">
    <property type="entry name" value="UPF0058"/>
</dbReference>
<dbReference type="Pfam" id="PF01893">
    <property type="entry name" value="UPF0058"/>
    <property type="match status" value="1"/>
</dbReference>
<organism evidence="1 2">
    <name type="scientific">Halorientalis persicus</name>
    <dbReference type="NCBI Taxonomy" id="1367881"/>
    <lineage>
        <taxon>Archaea</taxon>
        <taxon>Methanobacteriati</taxon>
        <taxon>Methanobacteriota</taxon>
        <taxon>Stenosarchaea group</taxon>
        <taxon>Halobacteria</taxon>
        <taxon>Halobacteriales</taxon>
        <taxon>Haloarculaceae</taxon>
        <taxon>Halorientalis</taxon>
    </lineage>
</organism>
<protein>
    <submittedName>
        <fullName evidence="1">Uncharacterized protein family UPF0058</fullName>
    </submittedName>
</protein>
<accession>A0A1H8S8K3</accession>
<dbReference type="SUPFAM" id="SSF140371">
    <property type="entry name" value="Vng1086c-like"/>
    <property type="match status" value="1"/>
</dbReference>
<dbReference type="RefSeq" id="WP_092662291.1">
    <property type="nucleotide sequence ID" value="NZ_FOCX01000018.1"/>
</dbReference>